<feature type="region of interest" description="Disordered" evidence="1">
    <location>
        <begin position="1186"/>
        <end position="1233"/>
    </location>
</feature>
<feature type="compositionally biased region" description="Acidic residues" evidence="1">
    <location>
        <begin position="1640"/>
        <end position="1653"/>
    </location>
</feature>
<feature type="region of interest" description="Disordered" evidence="1">
    <location>
        <begin position="111"/>
        <end position="152"/>
    </location>
</feature>
<feature type="compositionally biased region" description="Basic and acidic residues" evidence="1">
    <location>
        <begin position="1661"/>
        <end position="1675"/>
    </location>
</feature>
<feature type="region of interest" description="Disordered" evidence="1">
    <location>
        <begin position="42"/>
        <end position="65"/>
    </location>
</feature>
<feature type="domain" description="Retrotransposon gag" evidence="2">
    <location>
        <begin position="1259"/>
        <end position="1351"/>
    </location>
</feature>
<feature type="compositionally biased region" description="Polar residues" evidence="1">
    <location>
        <begin position="944"/>
        <end position="970"/>
    </location>
</feature>
<protein>
    <submittedName>
        <fullName evidence="3">Retrotransposon gag domain</fullName>
    </submittedName>
</protein>
<dbReference type="Pfam" id="PF03732">
    <property type="entry name" value="Retrotrans_gag"/>
    <property type="match status" value="2"/>
</dbReference>
<accession>A0A8T2B4N3</accession>
<feature type="region of interest" description="Disordered" evidence="1">
    <location>
        <begin position="1626"/>
        <end position="1692"/>
    </location>
</feature>
<sequence>MQKNWLDSTGGRAGAQKPPRVSLDHQARCEVEWDVKKLRRSSLDVAGSTTRREGHPGAISEEELSRRGWLDVTSSGSPPTLYFVLYKDNIDRLARELRERRVSDDCEQHNPVAMEPQDQDNQGVGIPRNIGDGDAPRNNQQRQGIVPPPVQNNNFEIKSGLISMIQGNKFHGLPLEDPLDHLDNFDRLCSLTKINGVSEDSFKLRLFPFSLGDKAHHWEKTLPAGSITSWDECKKAFLTKFFSNSRTARLRNEISSFTQKQSESICEAWERFKGYTIQCPHHGFKKASLLSTLYRGVLPKIRMLLDTASNGNFLNKNVEEGWELIENLALSDGNYNEDFDRSNRGIGDPDAKHTKEMVKALNDKLDKLLFTQQKQVHYITEEEHYQIQEGENTQYAEVSYVQNQGGYNKGYNPYKPAHPNLSYRSTNVANPQDQVYPQQQQNQSKPFIPYNQGFVPKQQSSGGYQQHNPPPGFAQQPQQAPPAQAPDMQHMFQQILQGQAAGTIAIEKKLAEIHNKVDCTFNDLNIKFEALNSRIKYLESQAASTSAPKHPGQLPGKAIQNPKEYVNAIHLRNGRELQTRPSIAPVTEDSEIQEGEDFIQHETQVNDTTKLDQDAAPSDQAKSPQIKEPVVDKSKKKAFIPPPYKPKIPFPGRFKRDIIEKYRTMFAKHIKELEARMPLIDAYKLIPDSHKYLKDMVMERIKEVQGMSMESHECSEIIQTKIIPKKLGDPGSFTLPCSLGSLAFSNCLCDLGAFKSLMPLSVAKRLGFSKFKPCNITLILADESIRFPHGLLEDLPIKIGNAEIPTDFIVLEMDEEPKDPLILGRPFLATAGAVIDVKNGKIDLNLGNDFTMKFDINDATRKPTIEGQTFVVKVMDCLADEQLEEVAKEDHQKTSLTKSGEAGYLLTETLSCGKSLYSHKEVAGSEVLKGLIEPETEVKVAYEASSTHAQPTDSSIHLSKPTTRLENSSSTKHRDKLLESSNSAQDGWLELKERSKWQDKAIRELTGTVRELKDQIKKLHGIANQVPLQIKDVPNDEASTLVSAKGSEITSEWSIEEDYPVARQEAYYEKRTIEYSTANLSREHAKIKRFKGAKAQNRMSGLVSMCPTRLQVEHAPWCHSKPKPKPYSMYLLDETSSTISTSRRDCTSRLTTRHATRSKGSSNLISYKDNIDRLARELRERRVSDDCEPHNPVAMEPQDQDNHGVGIPRNIGDGDAPRNHQQRQGIVPPPVQNNNFEIKSGLISMIQDKCVSEDSFKLRLFPFSLGDKAHHWEKTLPAGSITSWDDCKKAFLTKFFSNSRTARLRNEISSFTQKQSESICEAWERFKGYTIQCPHHGFKKASLLSTLYRGVLPKIRMLLDTASNGNFLNKDVEEGWELIENLALSDGNYNEDFDRSNRGIGDPDAKHSKEMIQALNDKLDKFLLSQQKQVHYITEEEHYQIHEGENTQAAEVSYIQNQGGYNKGYNPYKPAHPNLSYRSTNVANPQDQVYPQQQQNQSKPFVPYNQGFVPKQQFSGGYQQHNPPPGFAQQPHQAPPAQDQDMKQMFQQILQGQAAGAMVLDKKLADIQNKVDCSYNDLNVKFEALNSKVKYMESQAASTSAPKHPGQLPGKAIQNPREYANAIQLRSGRELRARPNQDPVTEDSEIQEGEDSIQNETPVEDTTKLDQDTPPRDQAKSPQIKEPVVDKSKKKAFIPPPYKPKIPFPGRFKQDIIEKYRAMFAKYIKELEARMPLIDAYKLIPDSHKYLKDMIMERIQEVQGMAMESHECSEIIQTKIIPKKLGDPGSFTLPCSLGTLAFSNCLCDLGAFKSLMPLSVAKRLGFSKYKPCNITLILADESIRFPHGLLEDLPIKIGNAEIPTDFIVLEMDEPKDPLILGRPFLATAGAVIDVKNGKIDLNLGNDFKMKFDINDATRKPTIEGQTFIVKVMDCLADEQLEEVAEEDHQKTSLTKSGEAGYLLTETLSCGKSLESHKEVAGSEVLKGLIEPETEVKVAYEASSTHAQPTDSSIHLSKPTTRLENSSSTKHRDKLLESSNSAPDGWLELKERSKGQGKAIRELTDTVRELKDQIKKLHGIANQVPLPIKDVPTDEASTLVSKKGSEFTSAWSIEEDYPVAQQEAYYEKRAIEIKRFKEAKAQNRMSGLDSTCPPRREVELAAWCHSKPKPKPYSTYLELIWDIMDAKKRIDDSEPVQSPSKIDSDGSLSLRFSFRALHTSYWKLSYLSNGGGRAGAQKPPRVGLDQQARREVLYMENNKIVHKETSKIKSLSNGEVLVEKRGVSVLENGGVCKIDRMTGLKFKRRNVFAVRDFPPGSGTGVERFGLRKMEDEEEEFEDE</sequence>
<feature type="region of interest" description="Disordered" evidence="1">
    <location>
        <begin position="1997"/>
        <end position="2037"/>
    </location>
</feature>
<evidence type="ECO:0000256" key="1">
    <source>
        <dbReference type="SAM" id="MobiDB-lite"/>
    </source>
</evidence>
<gene>
    <name evidence="3" type="ORF">ISN45_Aa03g031100</name>
</gene>
<dbReference type="Proteomes" id="UP000694240">
    <property type="component" value="Chromosome 8"/>
</dbReference>
<evidence type="ECO:0000259" key="2">
    <source>
        <dbReference type="Pfam" id="PF03732"/>
    </source>
</evidence>
<feature type="compositionally biased region" description="Polar residues" evidence="1">
    <location>
        <begin position="1512"/>
        <end position="1521"/>
    </location>
</feature>
<feature type="region of interest" description="Disordered" evidence="1">
    <location>
        <begin position="1"/>
        <end position="23"/>
    </location>
</feature>
<feature type="region of interest" description="Disordered" evidence="1">
    <location>
        <begin position="435"/>
        <end position="485"/>
    </location>
</feature>
<dbReference type="InterPro" id="IPR005162">
    <property type="entry name" value="Retrotrans_gag_dom"/>
</dbReference>
<feature type="compositionally biased region" description="Low complexity" evidence="1">
    <location>
        <begin position="1527"/>
        <end position="1539"/>
    </location>
</feature>
<feature type="compositionally biased region" description="Polar residues" evidence="1">
    <location>
        <begin position="1997"/>
        <end position="2023"/>
    </location>
</feature>
<dbReference type="EMBL" id="JAEFBK010000008">
    <property type="protein sequence ID" value="KAG7578944.1"/>
    <property type="molecule type" value="Genomic_DNA"/>
</dbReference>
<reference evidence="3 4" key="1">
    <citation type="submission" date="2020-12" db="EMBL/GenBank/DDBJ databases">
        <title>Concerted genomic and epigenomic changes stabilize Arabidopsis allopolyploids.</title>
        <authorList>
            <person name="Chen Z."/>
        </authorList>
    </citation>
    <scope>NUCLEOTIDE SEQUENCE [LARGE SCALE GENOMIC DNA]</scope>
    <source>
        <strain evidence="3">Allo738</strain>
        <tissue evidence="3">Leaf</tissue>
    </source>
</reference>
<feature type="domain" description="Retrotransposon gag" evidence="2">
    <location>
        <begin position="205"/>
        <end position="297"/>
    </location>
</feature>
<keyword evidence="4" id="KW-1185">Reference proteome</keyword>
<name>A0A8T2B4N3_9BRAS</name>
<evidence type="ECO:0000313" key="4">
    <source>
        <dbReference type="Proteomes" id="UP000694240"/>
    </source>
</evidence>
<feature type="region of interest" description="Disordered" evidence="1">
    <location>
        <begin position="1512"/>
        <end position="1541"/>
    </location>
</feature>
<feature type="region of interest" description="Disordered" evidence="1">
    <location>
        <begin position="612"/>
        <end position="638"/>
    </location>
</feature>
<comment type="caution">
    <text evidence="3">The sequence shown here is derived from an EMBL/GenBank/DDBJ whole genome shotgun (WGS) entry which is preliminary data.</text>
</comment>
<feature type="compositionally biased region" description="Low complexity" evidence="1">
    <location>
        <begin position="435"/>
        <end position="449"/>
    </location>
</feature>
<evidence type="ECO:0000313" key="3">
    <source>
        <dbReference type="EMBL" id="KAG7578944.1"/>
    </source>
</evidence>
<dbReference type="PANTHER" id="PTHR33067">
    <property type="entry name" value="RNA-DIRECTED DNA POLYMERASE-RELATED"/>
    <property type="match status" value="1"/>
</dbReference>
<feature type="compositionally biased region" description="Polar residues" evidence="1">
    <location>
        <begin position="457"/>
        <end position="467"/>
    </location>
</feature>
<feature type="region of interest" description="Disordered" evidence="1">
    <location>
        <begin position="944"/>
        <end position="979"/>
    </location>
</feature>
<proteinExistence type="predicted"/>
<organism evidence="3 4">
    <name type="scientific">Arabidopsis thaliana x Arabidopsis arenosa</name>
    <dbReference type="NCBI Taxonomy" id="1240361"/>
    <lineage>
        <taxon>Eukaryota</taxon>
        <taxon>Viridiplantae</taxon>
        <taxon>Streptophyta</taxon>
        <taxon>Embryophyta</taxon>
        <taxon>Tracheophyta</taxon>
        <taxon>Spermatophyta</taxon>
        <taxon>Magnoliopsida</taxon>
        <taxon>eudicotyledons</taxon>
        <taxon>Gunneridae</taxon>
        <taxon>Pentapetalae</taxon>
        <taxon>rosids</taxon>
        <taxon>malvids</taxon>
        <taxon>Brassicales</taxon>
        <taxon>Brassicaceae</taxon>
        <taxon>Camelineae</taxon>
        <taxon>Arabidopsis</taxon>
    </lineage>
</organism>
<dbReference type="PANTHER" id="PTHR33067:SF31">
    <property type="entry name" value="RNA-DIRECTED DNA POLYMERASE"/>
    <property type="match status" value="1"/>
</dbReference>
<dbReference type="CDD" id="cd00303">
    <property type="entry name" value="retropepsin_like"/>
    <property type="match status" value="2"/>
</dbReference>
<feature type="region of interest" description="Disordered" evidence="1">
    <location>
        <begin position="2310"/>
        <end position="2334"/>
    </location>
</feature>